<gene>
    <name evidence="7" type="primary">Contig10548.g11265</name>
    <name evidence="7" type="ORF">STYLEM_1262</name>
</gene>
<dbReference type="FunFam" id="3.30.160.60:FF:000072">
    <property type="entry name" value="zinc finger protein 143 isoform X1"/>
    <property type="match status" value="1"/>
</dbReference>
<dbReference type="EMBL" id="CCKQ01001198">
    <property type="protein sequence ID" value="CDW72303.1"/>
    <property type="molecule type" value="Genomic_DNA"/>
</dbReference>
<dbReference type="PROSITE" id="PS00028">
    <property type="entry name" value="ZINC_FINGER_C2H2_1"/>
    <property type="match status" value="2"/>
</dbReference>
<feature type="domain" description="C2H2-type" evidence="6">
    <location>
        <begin position="258"/>
        <end position="282"/>
    </location>
</feature>
<dbReference type="OrthoDB" id="313247at2759"/>
<dbReference type="InParanoid" id="A0A077ZQX9"/>
<reference evidence="7 8" key="1">
    <citation type="submission" date="2014-06" db="EMBL/GenBank/DDBJ databases">
        <authorList>
            <person name="Swart Estienne"/>
        </authorList>
    </citation>
    <scope>NUCLEOTIDE SEQUENCE [LARGE SCALE GENOMIC DNA]</scope>
    <source>
        <strain evidence="7 8">130c</strain>
    </source>
</reference>
<organism evidence="7 8">
    <name type="scientific">Stylonychia lemnae</name>
    <name type="common">Ciliate</name>
    <dbReference type="NCBI Taxonomy" id="5949"/>
    <lineage>
        <taxon>Eukaryota</taxon>
        <taxon>Sar</taxon>
        <taxon>Alveolata</taxon>
        <taxon>Ciliophora</taxon>
        <taxon>Intramacronucleata</taxon>
        <taxon>Spirotrichea</taxon>
        <taxon>Stichotrichia</taxon>
        <taxon>Sporadotrichida</taxon>
        <taxon>Oxytrichidae</taxon>
        <taxon>Stylonychinae</taxon>
        <taxon>Stylonychia</taxon>
    </lineage>
</organism>
<dbReference type="GO" id="GO:0000981">
    <property type="term" value="F:DNA-binding transcription factor activity, RNA polymerase II-specific"/>
    <property type="evidence" value="ECO:0007669"/>
    <property type="project" value="TreeGrafter"/>
</dbReference>
<dbReference type="PROSITE" id="PS50157">
    <property type="entry name" value="ZINC_FINGER_C2H2_2"/>
    <property type="match status" value="2"/>
</dbReference>
<accession>A0A077ZQX9</accession>
<sequence>MLSNFIVNTNSQSQPQSFPLQILYNYPSSNYQIITKPQIYNSTTNQPLYILKNGFENSSYFPQSQFQISDLPDIGNQQLSRENNSLPLLIKSENNQHSIQPIISERQRADSCICKCQCGALGDDFLIKHKQGIFLQKQLNSNKDELKLMQQLDNDNQIANELTEIDESYATKQIKQILKLPERSQVQITLGEHINKEQLPNVPNIPALKTYKQVKIYKQELKKWKTLFICTFNNCNTVCQKWGTLYDHLRTHSNERPFQCPVELCLKTFTQKSNLEKHIKTHKRSYLKCCKCKAVLHKDRLLRHFNKNHYESQIIKQKECGVKQIDELITPHNESEKKEP</sequence>
<feature type="domain" description="C2H2-type" evidence="6">
    <location>
        <begin position="228"/>
        <end position="257"/>
    </location>
</feature>
<dbReference type="SUPFAM" id="SSF57667">
    <property type="entry name" value="beta-beta-alpha zinc fingers"/>
    <property type="match status" value="1"/>
</dbReference>
<protein>
    <submittedName>
        <fullName evidence="7">Zinc finger protein 664</fullName>
    </submittedName>
</protein>
<keyword evidence="4" id="KW-0862">Zinc</keyword>
<dbReference type="GO" id="GO:0008270">
    <property type="term" value="F:zinc ion binding"/>
    <property type="evidence" value="ECO:0007669"/>
    <property type="project" value="UniProtKB-KW"/>
</dbReference>
<keyword evidence="3 5" id="KW-0863">Zinc-finger</keyword>
<dbReference type="PANTHER" id="PTHR23235:SF177">
    <property type="entry name" value="C2H2-TYPE DOMAIN-CONTAINING PROTEIN"/>
    <property type="match status" value="1"/>
</dbReference>
<dbReference type="InterPro" id="IPR013087">
    <property type="entry name" value="Znf_C2H2_type"/>
</dbReference>
<keyword evidence="8" id="KW-1185">Reference proteome</keyword>
<dbReference type="InterPro" id="IPR036236">
    <property type="entry name" value="Znf_C2H2_sf"/>
</dbReference>
<evidence type="ECO:0000313" key="8">
    <source>
        <dbReference type="Proteomes" id="UP000039865"/>
    </source>
</evidence>
<name>A0A077ZQX9_STYLE</name>
<evidence type="ECO:0000256" key="2">
    <source>
        <dbReference type="ARBA" id="ARBA00022737"/>
    </source>
</evidence>
<proteinExistence type="predicted"/>
<evidence type="ECO:0000256" key="3">
    <source>
        <dbReference type="ARBA" id="ARBA00022771"/>
    </source>
</evidence>
<evidence type="ECO:0000313" key="7">
    <source>
        <dbReference type="EMBL" id="CDW72303.1"/>
    </source>
</evidence>
<dbReference type="Gene3D" id="3.30.160.60">
    <property type="entry name" value="Classic Zinc Finger"/>
    <property type="match status" value="1"/>
</dbReference>
<keyword evidence="1" id="KW-0479">Metal-binding</keyword>
<evidence type="ECO:0000256" key="4">
    <source>
        <dbReference type="ARBA" id="ARBA00022833"/>
    </source>
</evidence>
<dbReference type="Proteomes" id="UP000039865">
    <property type="component" value="Unassembled WGS sequence"/>
</dbReference>
<evidence type="ECO:0000256" key="1">
    <source>
        <dbReference type="ARBA" id="ARBA00022723"/>
    </source>
</evidence>
<dbReference type="PANTHER" id="PTHR23235">
    <property type="entry name" value="KRUEPPEL-LIKE TRANSCRIPTION FACTOR"/>
    <property type="match status" value="1"/>
</dbReference>
<dbReference type="AlphaFoldDB" id="A0A077ZQX9"/>
<keyword evidence="2" id="KW-0677">Repeat</keyword>
<dbReference type="SMART" id="SM00355">
    <property type="entry name" value="ZnF_C2H2"/>
    <property type="match status" value="3"/>
</dbReference>
<evidence type="ECO:0000259" key="6">
    <source>
        <dbReference type="PROSITE" id="PS50157"/>
    </source>
</evidence>
<dbReference type="Pfam" id="PF00096">
    <property type="entry name" value="zf-C2H2"/>
    <property type="match status" value="1"/>
</dbReference>
<evidence type="ECO:0000256" key="5">
    <source>
        <dbReference type="PROSITE-ProRule" id="PRU00042"/>
    </source>
</evidence>
<dbReference type="GO" id="GO:0000978">
    <property type="term" value="F:RNA polymerase II cis-regulatory region sequence-specific DNA binding"/>
    <property type="evidence" value="ECO:0007669"/>
    <property type="project" value="TreeGrafter"/>
</dbReference>